<organism evidence="1">
    <name type="scientific">Arundo donax</name>
    <name type="common">Giant reed</name>
    <name type="synonym">Donax arundinaceus</name>
    <dbReference type="NCBI Taxonomy" id="35708"/>
    <lineage>
        <taxon>Eukaryota</taxon>
        <taxon>Viridiplantae</taxon>
        <taxon>Streptophyta</taxon>
        <taxon>Embryophyta</taxon>
        <taxon>Tracheophyta</taxon>
        <taxon>Spermatophyta</taxon>
        <taxon>Magnoliopsida</taxon>
        <taxon>Liliopsida</taxon>
        <taxon>Poales</taxon>
        <taxon>Poaceae</taxon>
        <taxon>PACMAD clade</taxon>
        <taxon>Arundinoideae</taxon>
        <taxon>Arundineae</taxon>
        <taxon>Arundo</taxon>
    </lineage>
</organism>
<reference evidence="1" key="2">
    <citation type="journal article" date="2015" name="Data Brief">
        <title>Shoot transcriptome of the giant reed, Arundo donax.</title>
        <authorList>
            <person name="Barrero R.A."/>
            <person name="Guerrero F.D."/>
            <person name="Moolhuijzen P."/>
            <person name="Goolsby J.A."/>
            <person name="Tidwell J."/>
            <person name="Bellgard S.E."/>
            <person name="Bellgard M.I."/>
        </authorList>
    </citation>
    <scope>NUCLEOTIDE SEQUENCE</scope>
    <source>
        <tissue evidence="1">Shoot tissue taken approximately 20 cm above the soil surface</tissue>
    </source>
</reference>
<evidence type="ECO:0000313" key="1">
    <source>
        <dbReference type="EMBL" id="JAD25212.1"/>
    </source>
</evidence>
<sequence length="36" mass="3995">MIWIMPEVTAATWLGTCACIYAEVSRDQGTEHEPAI</sequence>
<dbReference type="AlphaFoldDB" id="A0A0A8YS54"/>
<dbReference type="EMBL" id="GBRH01272683">
    <property type="protein sequence ID" value="JAD25212.1"/>
    <property type="molecule type" value="Transcribed_RNA"/>
</dbReference>
<accession>A0A0A8YS54</accession>
<proteinExistence type="predicted"/>
<reference evidence="1" key="1">
    <citation type="submission" date="2014-09" db="EMBL/GenBank/DDBJ databases">
        <authorList>
            <person name="Magalhaes I.L.F."/>
            <person name="Oliveira U."/>
            <person name="Santos F.R."/>
            <person name="Vidigal T.H.D.A."/>
            <person name="Brescovit A.D."/>
            <person name="Santos A.J."/>
        </authorList>
    </citation>
    <scope>NUCLEOTIDE SEQUENCE</scope>
    <source>
        <tissue evidence="1">Shoot tissue taken approximately 20 cm above the soil surface</tissue>
    </source>
</reference>
<protein>
    <submittedName>
        <fullName evidence="1">Uncharacterized protein</fullName>
    </submittedName>
</protein>
<name>A0A0A8YS54_ARUDO</name>